<comment type="caution">
    <text evidence="2">The sequence shown here is derived from an EMBL/GenBank/DDBJ whole genome shotgun (WGS) entry which is preliminary data.</text>
</comment>
<keyword evidence="1" id="KW-0732">Signal</keyword>
<sequence length="65" mass="7097">MKSFMPVVLALMGFAAQGYALSCQDQGGSCYDGDRDCPAGTDSVLWDDGCASGFWWWEEDDKCCV</sequence>
<gene>
    <name evidence="2" type="ORF">BJX67DRAFT_383064</name>
</gene>
<dbReference type="GeneID" id="98148440"/>
<evidence type="ECO:0000256" key="1">
    <source>
        <dbReference type="SAM" id="SignalP"/>
    </source>
</evidence>
<name>A0ABR4LLS9_9EURO</name>
<dbReference type="RefSeq" id="XP_070884301.1">
    <property type="nucleotide sequence ID" value="XM_071033368.1"/>
</dbReference>
<proteinExistence type="predicted"/>
<dbReference type="EMBL" id="JBFXLQ010000033">
    <property type="protein sequence ID" value="KAL2865322.1"/>
    <property type="molecule type" value="Genomic_DNA"/>
</dbReference>
<keyword evidence="3" id="KW-1185">Reference proteome</keyword>
<dbReference type="Proteomes" id="UP001610432">
    <property type="component" value="Unassembled WGS sequence"/>
</dbReference>
<feature type="chain" id="PRO_5045833904" evidence="1">
    <location>
        <begin position="21"/>
        <end position="65"/>
    </location>
</feature>
<evidence type="ECO:0000313" key="3">
    <source>
        <dbReference type="Proteomes" id="UP001610432"/>
    </source>
</evidence>
<protein>
    <submittedName>
        <fullName evidence="2">Uncharacterized protein</fullName>
    </submittedName>
</protein>
<evidence type="ECO:0000313" key="2">
    <source>
        <dbReference type="EMBL" id="KAL2865322.1"/>
    </source>
</evidence>
<organism evidence="2 3">
    <name type="scientific">Aspergillus lucknowensis</name>
    <dbReference type="NCBI Taxonomy" id="176173"/>
    <lineage>
        <taxon>Eukaryota</taxon>
        <taxon>Fungi</taxon>
        <taxon>Dikarya</taxon>
        <taxon>Ascomycota</taxon>
        <taxon>Pezizomycotina</taxon>
        <taxon>Eurotiomycetes</taxon>
        <taxon>Eurotiomycetidae</taxon>
        <taxon>Eurotiales</taxon>
        <taxon>Aspergillaceae</taxon>
        <taxon>Aspergillus</taxon>
        <taxon>Aspergillus subgen. Nidulantes</taxon>
    </lineage>
</organism>
<accession>A0ABR4LLS9</accession>
<feature type="signal peptide" evidence="1">
    <location>
        <begin position="1"/>
        <end position="20"/>
    </location>
</feature>
<reference evidence="2 3" key="1">
    <citation type="submission" date="2024-07" db="EMBL/GenBank/DDBJ databases">
        <title>Section-level genome sequencing and comparative genomics of Aspergillus sections Usti and Cavernicolus.</title>
        <authorList>
            <consortium name="Lawrence Berkeley National Laboratory"/>
            <person name="Nybo J.L."/>
            <person name="Vesth T.C."/>
            <person name="Theobald S."/>
            <person name="Frisvad J.C."/>
            <person name="Larsen T.O."/>
            <person name="Kjaerboelling I."/>
            <person name="Rothschild-Mancinelli K."/>
            <person name="Lyhne E.K."/>
            <person name="Kogle M.E."/>
            <person name="Barry K."/>
            <person name="Clum A."/>
            <person name="Na H."/>
            <person name="Ledsgaard L."/>
            <person name="Lin J."/>
            <person name="Lipzen A."/>
            <person name="Kuo A."/>
            <person name="Riley R."/>
            <person name="Mondo S."/>
            <person name="Labutti K."/>
            <person name="Haridas S."/>
            <person name="Pangalinan J."/>
            <person name="Salamov A.A."/>
            <person name="Simmons B.A."/>
            <person name="Magnuson J.K."/>
            <person name="Chen J."/>
            <person name="Drula E."/>
            <person name="Henrissat B."/>
            <person name="Wiebenga A."/>
            <person name="Lubbers R.J."/>
            <person name="Gomes A.C."/>
            <person name="Macurrencykelacurrency M.R."/>
            <person name="Stajich J."/>
            <person name="Grigoriev I.V."/>
            <person name="Mortensen U.H."/>
            <person name="De Vries R.P."/>
            <person name="Baker S.E."/>
            <person name="Andersen M.R."/>
        </authorList>
    </citation>
    <scope>NUCLEOTIDE SEQUENCE [LARGE SCALE GENOMIC DNA]</scope>
    <source>
        <strain evidence="2 3">CBS 449.75</strain>
    </source>
</reference>